<feature type="compositionally biased region" description="Low complexity" evidence="4">
    <location>
        <begin position="286"/>
        <end position="319"/>
    </location>
</feature>
<feature type="region of interest" description="Disordered" evidence="4">
    <location>
        <begin position="653"/>
        <end position="693"/>
    </location>
</feature>
<keyword evidence="3" id="KW-0175">Coiled coil</keyword>
<dbReference type="InterPro" id="IPR018359">
    <property type="entry name" value="Bromodomain_CS"/>
</dbReference>
<reference evidence="6" key="1">
    <citation type="submission" date="2019-08" db="EMBL/GenBank/DDBJ databases">
        <title>Reference gene set and small RNA set construction with multiple tissues from Davidia involucrata Baill.</title>
        <authorList>
            <person name="Yang H."/>
            <person name="Zhou C."/>
            <person name="Li G."/>
            <person name="Wang J."/>
            <person name="Gao P."/>
            <person name="Wang M."/>
            <person name="Wang R."/>
            <person name="Zhao Y."/>
        </authorList>
    </citation>
    <scope>NUCLEOTIDE SEQUENCE</scope>
    <source>
        <tissue evidence="6">Mixed with DoveR01_LX</tissue>
    </source>
</reference>
<evidence type="ECO:0000256" key="2">
    <source>
        <dbReference type="PROSITE-ProRule" id="PRU00035"/>
    </source>
</evidence>
<sequence>MKRKRGNGKRKPKKPPVMGANEAFLTTDHFGLDDFDNAQFDSRMEAEIPQTDKSSQQAGIEKLGVVNVRAEDSMNSSPEMNMAVVGNLSKAAGRRTTRLSRGVGSSNINMSINMVLAQLERTHQKEAKLPHQDPQYKEQELNAALVVIKKVMKMDAAEPFNVPVDPIALGIPDYFDIIDTPMDFGTICSSLENGVKYLNSKDVFKDVQYIWENCCKYNKKGHYILELMKQVKKNFTKYWTAAGLYSEQPHGINGHLHLSPTEATMRCSTHGHSSSVGPVTDTPSHQQQNQTGLSQLQLHQPSPNYSQPCQPQQNPCQCQTSSGQPQPQAGTNIDTAGPPPMESFTKRVTRSRRCSVGPVTNTPSHQHQDQTDLSQLQPHQPSPSYCQPSQPQQRPCQCQPSSGKPQPLHPQAGINIGSAGHMYLPPPTESTMRCSKRGPRCTVGSMTDNPSHHQQDQIGPSELQSHQPSASFIHPYQPQQRPYQGQLSPLQPQAGTDTESSNTRKRTRGRGPTRCLELWNREGKCISIATNELGQPIGPEAPKLTNFLGTIARNGHIAPLTYVHWRALPDANKENMWQQVQSKFDIDPKSKSWILKSIGKKWKDWKAKLKAYRYNTHLTDEERMADRDERVLPDQWRILILFWNSEEAKERSVKNKANRAQQKMGHTTGTKSFARLREEERVKSPDGKEPSRAELFILTRTRKNGRPVDQASSVVISQLRERAAELQEASQNSAAQDDIFSQVMGHDRHGRVRTYGLGPSPSDLGGPKPSHDEALKMVSEANAEVREMKEQMKVMEQTCSQMAAQMSTMMSMMSTMQRRFADENQPDIVANIPSSSEGSPQVQVHSSSIGHGVPSHERHAIKRQTMRNTGMSGVHAMKRRKMQNTSMSGVARK</sequence>
<feature type="compositionally biased region" description="Polar residues" evidence="4">
    <location>
        <begin position="320"/>
        <end position="334"/>
    </location>
</feature>
<feature type="compositionally biased region" description="Low complexity" evidence="4">
    <location>
        <begin position="475"/>
        <end position="486"/>
    </location>
</feature>
<feature type="compositionally biased region" description="Polar residues" evidence="4">
    <location>
        <begin position="658"/>
        <end position="671"/>
    </location>
</feature>
<accession>A0A5B7BPA4</accession>
<protein>
    <recommendedName>
        <fullName evidence="5">Bromo domain-containing protein</fullName>
    </recommendedName>
</protein>
<dbReference type="InterPro" id="IPR004252">
    <property type="entry name" value="Probable_transposase_24"/>
</dbReference>
<dbReference type="PROSITE" id="PS00633">
    <property type="entry name" value="BROMODOMAIN_1"/>
    <property type="match status" value="1"/>
</dbReference>
<feature type="region of interest" description="Disordered" evidence="4">
    <location>
        <begin position="265"/>
        <end position="512"/>
    </location>
</feature>
<feature type="compositionally biased region" description="Polar residues" evidence="4">
    <location>
        <begin position="834"/>
        <end position="849"/>
    </location>
</feature>
<keyword evidence="1 2" id="KW-0103">Bromodomain</keyword>
<dbReference type="PRINTS" id="PR00503">
    <property type="entry name" value="BROMODOMAIN"/>
</dbReference>
<dbReference type="InterPro" id="IPR001487">
    <property type="entry name" value="Bromodomain"/>
</dbReference>
<dbReference type="Gene3D" id="1.20.920.10">
    <property type="entry name" value="Bromodomain-like"/>
    <property type="match status" value="1"/>
</dbReference>
<dbReference type="AlphaFoldDB" id="A0A5B7BPA4"/>
<dbReference type="InterPro" id="IPR036427">
    <property type="entry name" value="Bromodomain-like_sf"/>
</dbReference>
<organism evidence="6">
    <name type="scientific">Davidia involucrata</name>
    <name type="common">Dove tree</name>
    <dbReference type="NCBI Taxonomy" id="16924"/>
    <lineage>
        <taxon>Eukaryota</taxon>
        <taxon>Viridiplantae</taxon>
        <taxon>Streptophyta</taxon>
        <taxon>Embryophyta</taxon>
        <taxon>Tracheophyta</taxon>
        <taxon>Spermatophyta</taxon>
        <taxon>Magnoliopsida</taxon>
        <taxon>eudicotyledons</taxon>
        <taxon>Gunneridae</taxon>
        <taxon>Pentapetalae</taxon>
        <taxon>asterids</taxon>
        <taxon>Cornales</taxon>
        <taxon>Nyssaceae</taxon>
        <taxon>Davidia</taxon>
    </lineage>
</organism>
<feature type="compositionally biased region" description="Polar residues" evidence="4">
    <location>
        <begin position="883"/>
        <end position="893"/>
    </location>
</feature>
<dbReference type="PANTHER" id="PTHR47809:SF2">
    <property type="entry name" value="DNA-BINDING BROMODOMAIN-CONTAINING PROTEIN"/>
    <property type="match status" value="1"/>
</dbReference>
<dbReference type="Pfam" id="PF00439">
    <property type="entry name" value="Bromodomain"/>
    <property type="match status" value="1"/>
</dbReference>
<feature type="domain" description="Bromo" evidence="5">
    <location>
        <begin position="152"/>
        <end position="225"/>
    </location>
</feature>
<feature type="compositionally biased region" description="Polar residues" evidence="4">
    <location>
        <begin position="487"/>
        <end position="501"/>
    </location>
</feature>
<feature type="compositionally biased region" description="Basic and acidic residues" evidence="4">
    <location>
        <begin position="675"/>
        <end position="692"/>
    </location>
</feature>
<gene>
    <name evidence="6" type="ORF">Din_040078</name>
</gene>
<name>A0A5B7BPA4_DAVIN</name>
<dbReference type="PANTHER" id="PTHR47809">
    <property type="entry name" value="DNA-BINDING BROMODOMAIN-CONTAINING PROTEIN"/>
    <property type="match status" value="1"/>
</dbReference>
<feature type="coiled-coil region" evidence="3">
    <location>
        <begin position="771"/>
        <end position="805"/>
    </location>
</feature>
<dbReference type="Pfam" id="PF03004">
    <property type="entry name" value="Transposase_24"/>
    <property type="match status" value="1"/>
</dbReference>
<proteinExistence type="predicted"/>
<dbReference type="PROSITE" id="PS50014">
    <property type="entry name" value="BROMODOMAIN_2"/>
    <property type="match status" value="1"/>
</dbReference>
<dbReference type="SMART" id="SM00297">
    <property type="entry name" value="BROMO"/>
    <property type="match status" value="1"/>
</dbReference>
<feature type="region of interest" description="Disordered" evidence="4">
    <location>
        <begin position="834"/>
        <end position="893"/>
    </location>
</feature>
<evidence type="ECO:0000259" key="5">
    <source>
        <dbReference type="PROSITE" id="PS50014"/>
    </source>
</evidence>
<evidence type="ECO:0000313" key="6">
    <source>
        <dbReference type="EMBL" id="MPA70637.1"/>
    </source>
</evidence>
<dbReference type="SUPFAM" id="SSF47370">
    <property type="entry name" value="Bromodomain"/>
    <property type="match status" value="1"/>
</dbReference>
<evidence type="ECO:0000256" key="3">
    <source>
        <dbReference type="SAM" id="Coils"/>
    </source>
</evidence>
<feature type="compositionally biased region" description="Polar residues" evidence="4">
    <location>
        <begin position="456"/>
        <end position="470"/>
    </location>
</feature>
<feature type="compositionally biased region" description="Polar residues" evidence="4">
    <location>
        <begin position="358"/>
        <end position="376"/>
    </location>
</feature>
<evidence type="ECO:0000256" key="1">
    <source>
        <dbReference type="ARBA" id="ARBA00023117"/>
    </source>
</evidence>
<feature type="compositionally biased region" description="Low complexity" evidence="4">
    <location>
        <begin position="377"/>
        <end position="402"/>
    </location>
</feature>
<dbReference type="EMBL" id="GHES01040078">
    <property type="protein sequence ID" value="MPA70637.1"/>
    <property type="molecule type" value="Transcribed_RNA"/>
</dbReference>
<evidence type="ECO:0000256" key="4">
    <source>
        <dbReference type="SAM" id="MobiDB-lite"/>
    </source>
</evidence>
<feature type="compositionally biased region" description="Polar residues" evidence="4">
    <location>
        <begin position="266"/>
        <end position="285"/>
    </location>
</feature>